<reference evidence="1" key="1">
    <citation type="submission" date="2021-05" db="EMBL/GenBank/DDBJ databases">
        <authorList>
            <person name="Alioto T."/>
            <person name="Alioto T."/>
            <person name="Gomez Garrido J."/>
        </authorList>
    </citation>
    <scope>NUCLEOTIDE SEQUENCE</scope>
</reference>
<protein>
    <submittedName>
        <fullName evidence="1">(northern house mosquito) hypothetical protein</fullName>
    </submittedName>
</protein>
<dbReference type="AlphaFoldDB" id="A0A8D8C6F1"/>
<name>A0A8D8C6F1_CULPI</name>
<evidence type="ECO:0000313" key="1">
    <source>
        <dbReference type="EMBL" id="CAG6486070.1"/>
    </source>
</evidence>
<sequence>MRPSSVCESVASGSHFNAVRLMGIRHTHCSQPHTWIATYHHTRTLSCWTDKMCVCVFDYTDCSMRWVYSRVQKERGQAHLASMLVTHVGMSVVFVTGSSE</sequence>
<accession>A0A8D8C6F1</accession>
<dbReference type="EMBL" id="HBUE01102608">
    <property type="protein sequence ID" value="CAG6486070.1"/>
    <property type="molecule type" value="Transcribed_RNA"/>
</dbReference>
<proteinExistence type="predicted"/>
<organism evidence="1">
    <name type="scientific">Culex pipiens</name>
    <name type="common">House mosquito</name>
    <dbReference type="NCBI Taxonomy" id="7175"/>
    <lineage>
        <taxon>Eukaryota</taxon>
        <taxon>Metazoa</taxon>
        <taxon>Ecdysozoa</taxon>
        <taxon>Arthropoda</taxon>
        <taxon>Hexapoda</taxon>
        <taxon>Insecta</taxon>
        <taxon>Pterygota</taxon>
        <taxon>Neoptera</taxon>
        <taxon>Endopterygota</taxon>
        <taxon>Diptera</taxon>
        <taxon>Nematocera</taxon>
        <taxon>Culicoidea</taxon>
        <taxon>Culicidae</taxon>
        <taxon>Culicinae</taxon>
        <taxon>Culicini</taxon>
        <taxon>Culex</taxon>
        <taxon>Culex</taxon>
    </lineage>
</organism>
<dbReference type="EMBL" id="HBUE01102607">
    <property type="protein sequence ID" value="CAG6486069.1"/>
    <property type="molecule type" value="Transcribed_RNA"/>
</dbReference>